<evidence type="ECO:0000256" key="5">
    <source>
        <dbReference type="ARBA" id="ARBA00022989"/>
    </source>
</evidence>
<proteinExistence type="inferred from homology"/>
<protein>
    <submittedName>
        <fullName evidence="8">Lysine exporter protein LysE/YggA</fullName>
    </submittedName>
</protein>
<dbReference type="InterPro" id="IPR001123">
    <property type="entry name" value="LeuE-type"/>
</dbReference>
<keyword evidence="3" id="KW-1003">Cell membrane</keyword>
<feature type="transmembrane region" description="Helical" evidence="7">
    <location>
        <begin position="40"/>
        <end position="62"/>
    </location>
</feature>
<evidence type="ECO:0000256" key="4">
    <source>
        <dbReference type="ARBA" id="ARBA00022692"/>
    </source>
</evidence>
<dbReference type="AlphaFoldDB" id="A0A0K2ZYF7"/>
<dbReference type="PIRSF" id="PIRSF006324">
    <property type="entry name" value="LeuE"/>
    <property type="match status" value="1"/>
</dbReference>
<feature type="transmembrane region" description="Helical" evidence="7">
    <location>
        <begin position="148"/>
        <end position="168"/>
    </location>
</feature>
<comment type="similarity">
    <text evidence="2">Belongs to the Rht family.</text>
</comment>
<keyword evidence="6 7" id="KW-0472">Membrane</keyword>
<reference evidence="9" key="1">
    <citation type="submission" date="2015-07" db="EMBL/GenBank/DDBJ databases">
        <authorList>
            <person name="Wibberg D."/>
        </authorList>
    </citation>
    <scope>NUCLEOTIDE SEQUENCE [LARGE SCALE GENOMIC DNA]</scope>
</reference>
<dbReference type="RefSeq" id="WP_053836159.1">
    <property type="nucleotide sequence ID" value="NZ_CXOI01000055.1"/>
</dbReference>
<dbReference type="EMBL" id="CXOI01000055">
    <property type="protein sequence ID" value="CTP90723.1"/>
    <property type="molecule type" value="Genomic_DNA"/>
</dbReference>
<evidence type="ECO:0000256" key="1">
    <source>
        <dbReference type="ARBA" id="ARBA00004651"/>
    </source>
</evidence>
<dbReference type="Pfam" id="PF01810">
    <property type="entry name" value="LysE"/>
    <property type="match status" value="1"/>
</dbReference>
<dbReference type="PANTHER" id="PTHR30086">
    <property type="entry name" value="ARGININE EXPORTER PROTEIN ARGO"/>
    <property type="match status" value="1"/>
</dbReference>
<evidence type="ECO:0000256" key="3">
    <source>
        <dbReference type="ARBA" id="ARBA00022475"/>
    </source>
</evidence>
<keyword evidence="5 7" id="KW-1133">Transmembrane helix</keyword>
<evidence type="ECO:0000256" key="6">
    <source>
        <dbReference type="ARBA" id="ARBA00023136"/>
    </source>
</evidence>
<organism evidence="8 9">
    <name type="scientific">Xanthomonas graminis pv. arrhenatheri LMG 727</name>
    <dbReference type="NCBI Taxonomy" id="1195923"/>
    <lineage>
        <taxon>Bacteria</taxon>
        <taxon>Pseudomonadati</taxon>
        <taxon>Pseudomonadota</taxon>
        <taxon>Gammaproteobacteria</taxon>
        <taxon>Lysobacterales</taxon>
        <taxon>Lysobacteraceae</taxon>
        <taxon>Xanthomonas</taxon>
        <taxon>Xanthomonas translucens group</taxon>
        <taxon>Xanthomonas graminis</taxon>
    </lineage>
</organism>
<dbReference type="Proteomes" id="UP000046187">
    <property type="component" value="Unassembled WGS sequence"/>
</dbReference>
<dbReference type="GO" id="GO:0005886">
    <property type="term" value="C:plasma membrane"/>
    <property type="evidence" value="ECO:0007669"/>
    <property type="project" value="UniProtKB-SubCell"/>
</dbReference>
<keyword evidence="4 7" id="KW-0812">Transmembrane</keyword>
<name>A0A0K2ZYF7_9XANT</name>
<evidence type="ECO:0000313" key="9">
    <source>
        <dbReference type="Proteomes" id="UP000046187"/>
    </source>
</evidence>
<sequence length="210" mass="22880">MSLHVWWMFLLTAFVLSGTPGPNMLHVMTRSVRFGVRRSLLAMAGCLLAVVLVLLASAAGLGAVLDASPRVFELLRYAGVGYLLWLGIAAWRSGEAPLDPQGAPPLAASLSPLQLFRGGLAIGLSNPKLLLFAAAFLPQFVDKSQPQWPQFAILVATFAACELFWYAVYGIGGHGIRRYLSRPGLRRLFDRVVGTLFIGFGIVLLRFRPQ</sequence>
<dbReference type="PANTHER" id="PTHR30086:SF14">
    <property type="entry name" value="HOMOSERINE_HOMOSERINE LACTONE EFFLUX PROTEIN"/>
    <property type="match status" value="1"/>
</dbReference>
<feature type="transmembrane region" description="Helical" evidence="7">
    <location>
        <begin position="6"/>
        <end position="28"/>
    </location>
</feature>
<dbReference type="GO" id="GO:0042970">
    <property type="term" value="F:homoserine transmembrane transporter activity"/>
    <property type="evidence" value="ECO:0007669"/>
    <property type="project" value="TreeGrafter"/>
</dbReference>
<comment type="subcellular location">
    <subcellularLocation>
        <location evidence="1">Cell membrane</location>
        <topology evidence="1">Multi-pass membrane protein</topology>
    </subcellularLocation>
</comment>
<evidence type="ECO:0000256" key="7">
    <source>
        <dbReference type="SAM" id="Phobius"/>
    </source>
</evidence>
<keyword evidence="9" id="KW-1185">Reference proteome</keyword>
<gene>
    <name evidence="8" type="ORF">XTALMG727_3169</name>
</gene>
<feature type="transmembrane region" description="Helical" evidence="7">
    <location>
        <begin position="115"/>
        <end position="136"/>
    </location>
</feature>
<feature type="transmembrane region" description="Helical" evidence="7">
    <location>
        <begin position="188"/>
        <end position="207"/>
    </location>
</feature>
<evidence type="ECO:0000313" key="8">
    <source>
        <dbReference type="EMBL" id="CTP90723.1"/>
    </source>
</evidence>
<evidence type="ECO:0000256" key="2">
    <source>
        <dbReference type="ARBA" id="ARBA00007928"/>
    </source>
</evidence>
<accession>A0A0K2ZYF7</accession>